<evidence type="ECO:0000256" key="1">
    <source>
        <dbReference type="ARBA" id="ARBA00008950"/>
    </source>
</evidence>
<dbReference type="InterPro" id="IPR029052">
    <property type="entry name" value="Metallo-depent_PP-like"/>
</dbReference>
<dbReference type="Gene3D" id="3.60.21.10">
    <property type="match status" value="1"/>
</dbReference>
<dbReference type="AlphaFoldDB" id="A0A484HFL2"/>
<dbReference type="InterPro" id="IPR024654">
    <property type="entry name" value="Calcineurin-like_PHP_lpxH"/>
</dbReference>
<reference evidence="4" key="1">
    <citation type="submission" date="2019-01" db="EMBL/GenBank/DDBJ databases">
        <authorList>
            <consortium name="Genoscope - CEA"/>
            <person name="William W."/>
        </authorList>
    </citation>
    <scope>NUCLEOTIDE SEQUENCE</scope>
    <source>
        <strain evidence="4">CR-1</strain>
    </source>
</reference>
<dbReference type="NCBIfam" id="TIGR00040">
    <property type="entry name" value="yfcE"/>
    <property type="match status" value="1"/>
</dbReference>
<dbReference type="GO" id="GO:0046872">
    <property type="term" value="F:metal ion binding"/>
    <property type="evidence" value="ECO:0007669"/>
    <property type="project" value="UniProtKB-KW"/>
</dbReference>
<organism evidence="4">
    <name type="scientific">uncultured Desulfobacteraceae bacterium</name>
    <dbReference type="NCBI Taxonomy" id="218296"/>
    <lineage>
        <taxon>Bacteria</taxon>
        <taxon>Pseudomonadati</taxon>
        <taxon>Thermodesulfobacteriota</taxon>
        <taxon>Desulfobacteria</taxon>
        <taxon>Desulfobacterales</taxon>
        <taxon>Desulfobacteraceae</taxon>
        <taxon>environmental samples</taxon>
    </lineage>
</organism>
<sequence>MKIGVISDTHLSRPNKALANLMRGPFQDVSLALHAGDLTSISVLDAFGDLEVIAVAGNMDAHGTASSLPPSRIVEADGFRIGLTHGWGARQGLEKRIMESFENVDAIVYGHSHVPANHVKNGVLMFNPGAFMGSYSGSLGGSVGILTTGENGVRGEIVPV</sequence>
<comment type="similarity">
    <text evidence="1 2">Belongs to the metallophosphoesterase superfamily. YfcE family.</text>
</comment>
<accession>A0A484HFL2</accession>
<feature type="domain" description="Calcineurin-like phosphoesterase" evidence="3">
    <location>
        <begin position="1"/>
        <end position="148"/>
    </location>
</feature>
<protein>
    <recommendedName>
        <fullName evidence="2">Phosphoesterase</fullName>
        <ecNumber evidence="2">3.1.4.-</ecNumber>
    </recommendedName>
</protein>
<comment type="cofactor">
    <cofactor evidence="2">
        <name>a divalent metal cation</name>
        <dbReference type="ChEBI" id="CHEBI:60240"/>
    </cofactor>
</comment>
<dbReference type="EC" id="3.1.4.-" evidence="2"/>
<name>A0A484HFL2_9BACT</name>
<dbReference type="SUPFAM" id="SSF56300">
    <property type="entry name" value="Metallo-dependent phosphatases"/>
    <property type="match status" value="1"/>
</dbReference>
<proteinExistence type="inferred from homology"/>
<keyword evidence="4" id="KW-0378">Hydrolase</keyword>
<dbReference type="GO" id="GO:0016787">
    <property type="term" value="F:hydrolase activity"/>
    <property type="evidence" value="ECO:0007669"/>
    <property type="project" value="UniProtKB-UniRule"/>
</dbReference>
<dbReference type="Pfam" id="PF12850">
    <property type="entry name" value="Metallophos_2"/>
    <property type="match status" value="1"/>
</dbReference>
<dbReference type="EMBL" id="CAACVI010000010">
    <property type="protein sequence ID" value="VEN73473.1"/>
    <property type="molecule type" value="Genomic_DNA"/>
</dbReference>
<dbReference type="PANTHER" id="PTHR11124">
    <property type="entry name" value="VACUOLAR SORTING PROTEIN VPS29"/>
    <property type="match status" value="1"/>
</dbReference>
<evidence type="ECO:0000256" key="2">
    <source>
        <dbReference type="RuleBase" id="RU362039"/>
    </source>
</evidence>
<evidence type="ECO:0000313" key="4">
    <source>
        <dbReference type="EMBL" id="VEN73473.1"/>
    </source>
</evidence>
<keyword evidence="2" id="KW-0479">Metal-binding</keyword>
<dbReference type="InterPro" id="IPR000979">
    <property type="entry name" value="Phosphodiesterase_MJ0936/Vps29"/>
</dbReference>
<gene>
    <name evidence="4" type="ORF">EPICR_180027</name>
</gene>
<evidence type="ECO:0000259" key="3">
    <source>
        <dbReference type="Pfam" id="PF12850"/>
    </source>
</evidence>